<proteinExistence type="predicted"/>
<accession>A0A0U1QXK0</accession>
<dbReference type="KEGG" id="ypi:YpsIP31758_3146"/>
<dbReference type="HOGENOM" id="CLU_3241755_0_0_6"/>
<sequence length="43" mass="4961">MDGSPDNQISRFIPFAILQAPPEYCFYPKNGHCFTFSGHWIAR</sequence>
<dbReference type="AlphaFoldDB" id="A0A0U1QXK0"/>
<evidence type="ECO:0000313" key="1">
    <source>
        <dbReference type="EMBL" id="ABS47379.1"/>
    </source>
</evidence>
<reference evidence="1 2" key="1">
    <citation type="journal article" date="2007" name="PLoS Genet.">
        <title>The complete genome sequence of Yersinia pseudotuberculosis IP31758, the causative agent of Far East scarlet-like fever.</title>
        <authorList>
            <person name="Eppinger M."/>
            <person name="Rosovitz M.J."/>
            <person name="Fricke W.F."/>
            <person name="Rasko D.A."/>
            <person name="Kokorina G."/>
            <person name="Fayolle C."/>
            <person name="Lindler L.E."/>
            <person name="Carniel E."/>
            <person name="Ravel J."/>
        </authorList>
    </citation>
    <scope>NUCLEOTIDE SEQUENCE [LARGE SCALE GENOMIC DNA]</scope>
    <source>
        <strain evidence="1 2">IP 31758</strain>
    </source>
</reference>
<evidence type="ECO:0000313" key="2">
    <source>
        <dbReference type="Proteomes" id="UP000002412"/>
    </source>
</evidence>
<dbReference type="EMBL" id="CP000720">
    <property type="protein sequence ID" value="ABS47379.1"/>
    <property type="molecule type" value="Genomic_DNA"/>
</dbReference>
<gene>
    <name evidence="1" type="ordered locus">YpsIP31758_3146</name>
</gene>
<protein>
    <submittedName>
        <fullName evidence="1">Uncharacterized protein</fullName>
    </submittedName>
</protein>
<organism evidence="1 2">
    <name type="scientific">Yersinia pseudotuberculosis serotype O:1b (strain IP 31758)</name>
    <dbReference type="NCBI Taxonomy" id="349747"/>
    <lineage>
        <taxon>Bacteria</taxon>
        <taxon>Pseudomonadati</taxon>
        <taxon>Pseudomonadota</taxon>
        <taxon>Gammaproteobacteria</taxon>
        <taxon>Enterobacterales</taxon>
        <taxon>Yersiniaceae</taxon>
        <taxon>Yersinia</taxon>
    </lineage>
</organism>
<name>A0A0U1QXK0_YERP3</name>
<dbReference type="Proteomes" id="UP000002412">
    <property type="component" value="Chromosome"/>
</dbReference>